<dbReference type="Proteomes" id="UP000279457">
    <property type="component" value="Unassembled WGS sequence"/>
</dbReference>
<accession>A0A3N6TMF3</accession>
<reference evidence="1 2" key="1">
    <citation type="submission" date="2018-10" db="EMBL/GenBank/DDBJ databases">
        <title>Draft genome sequence for the type isolate of Erwinia psidii, agent causal of bacterial blight in guava (Psidium guajava) and wilt and die-back of Eucalyptus spp.</title>
        <authorList>
            <person name="Hermenegildo P.S."/>
            <person name="Santos S.A."/>
            <person name="Guimaraes L.M.S."/>
            <person name="Vidigal P.M.P."/>
            <person name="Pereira I.C."/>
            <person name="Badel J.L."/>
            <person name="Alfenas-Zerbini P."/>
            <person name="Ferreira M.A.S.V."/>
            <person name="Alfenas A.C."/>
        </authorList>
    </citation>
    <scope>NUCLEOTIDE SEQUENCE [LARGE SCALE GENOMIC DNA]</scope>
    <source>
        <strain evidence="1 2">IBSBF 435</strain>
    </source>
</reference>
<protein>
    <submittedName>
        <fullName evidence="1">Uncharacterized protein</fullName>
    </submittedName>
</protein>
<gene>
    <name evidence="1" type="ORF">EB241_20740</name>
</gene>
<organism evidence="1 2">
    <name type="scientific">Erwinia psidii</name>
    <dbReference type="NCBI Taxonomy" id="69224"/>
    <lineage>
        <taxon>Bacteria</taxon>
        <taxon>Pseudomonadati</taxon>
        <taxon>Pseudomonadota</taxon>
        <taxon>Gammaproteobacteria</taxon>
        <taxon>Enterobacterales</taxon>
        <taxon>Erwiniaceae</taxon>
        <taxon>Erwinia</taxon>
    </lineage>
</organism>
<dbReference type="EMBL" id="RHHM01000024">
    <property type="protein sequence ID" value="RQM36402.1"/>
    <property type="molecule type" value="Genomic_DNA"/>
</dbReference>
<name>A0A3N6TMF3_9GAMM</name>
<sequence>MYLSSLAHRVMLIAAEHNVQAGQVLPERAFDLFLTEEGAGDALMELYLDGLLEEVPHEVDILTKKGFEYIQRHCAVLEV</sequence>
<evidence type="ECO:0000313" key="2">
    <source>
        <dbReference type="Proteomes" id="UP000279457"/>
    </source>
</evidence>
<dbReference type="AlphaFoldDB" id="A0A3N6TMF3"/>
<dbReference type="RefSeq" id="WP_124234863.1">
    <property type="nucleotide sequence ID" value="NZ_RHHM01000024.1"/>
</dbReference>
<comment type="caution">
    <text evidence="1">The sequence shown here is derived from an EMBL/GenBank/DDBJ whole genome shotgun (WGS) entry which is preliminary data.</text>
</comment>
<proteinExistence type="predicted"/>
<evidence type="ECO:0000313" key="1">
    <source>
        <dbReference type="EMBL" id="RQM36402.1"/>
    </source>
</evidence>
<keyword evidence="2" id="KW-1185">Reference proteome</keyword>